<dbReference type="EMBL" id="CAADFN010000033">
    <property type="protein sequence ID" value="VFK17580.1"/>
    <property type="molecule type" value="Genomic_DNA"/>
</dbReference>
<accession>A0A450WKM9</accession>
<evidence type="ECO:0000313" key="1">
    <source>
        <dbReference type="EMBL" id="VFK17580.1"/>
    </source>
</evidence>
<sequence>MQLREFFILFISHSASQTSHVLQNTDFALPTPNHALSDRAQASLVSWIQEKSNIGVSAKNIVPHTGAIPGARGLTKRYGHVVAQDVTDFDLYSNEVLGVIGDNGARNPPSSRQSPVP</sequence>
<name>A0A450WKM9_9GAMM</name>
<protein>
    <submittedName>
        <fullName evidence="1">Uncharacterized protein</fullName>
    </submittedName>
</protein>
<organism evidence="1">
    <name type="scientific">Candidatus Kentrum sp. LFY</name>
    <dbReference type="NCBI Taxonomy" id="2126342"/>
    <lineage>
        <taxon>Bacteria</taxon>
        <taxon>Pseudomonadati</taxon>
        <taxon>Pseudomonadota</taxon>
        <taxon>Gammaproteobacteria</taxon>
        <taxon>Candidatus Kentrum</taxon>
    </lineage>
</organism>
<gene>
    <name evidence="1" type="ORF">BECKLFY1418C_GA0070996_103316</name>
</gene>
<reference evidence="1" key="1">
    <citation type="submission" date="2019-02" db="EMBL/GenBank/DDBJ databases">
        <authorList>
            <person name="Gruber-Vodicka R. H."/>
            <person name="Seah K. B. B."/>
        </authorList>
    </citation>
    <scope>NUCLEOTIDE SEQUENCE</scope>
    <source>
        <strain evidence="1">BECK_BY7</strain>
    </source>
</reference>
<proteinExistence type="predicted"/>
<dbReference type="AlphaFoldDB" id="A0A450WKM9"/>